<gene>
    <name evidence="2" type="ORF">K437DRAFT_275321</name>
</gene>
<feature type="compositionally biased region" description="Low complexity" evidence="1">
    <location>
        <begin position="865"/>
        <end position="876"/>
    </location>
</feature>
<dbReference type="GeneID" id="25266626"/>
<feature type="compositionally biased region" description="Low complexity" evidence="1">
    <location>
        <begin position="87"/>
        <end position="98"/>
    </location>
</feature>
<feature type="compositionally biased region" description="Low complexity" evidence="1">
    <location>
        <begin position="821"/>
        <end position="833"/>
    </location>
</feature>
<dbReference type="HOGENOM" id="CLU_319866_0_0_1"/>
<dbReference type="AlphaFoldDB" id="A0A066VTL1"/>
<evidence type="ECO:0000313" key="2">
    <source>
        <dbReference type="EMBL" id="KDN41875.1"/>
    </source>
</evidence>
<sequence>MASPNHNSLAAYLLDLSTLCLPSSQRRWRRPAFDPFSPEHDAPACHRVGRPRQHRAAASHEEASLLGSDGSFSGSEDEGGDGEDEGSGPSFAGPSAGAWRRSRAATVRQTATSTVARRTKAWNPFFSFLPCSSSSTSAVATNSASEPDALGAATTTDEFDDADAISMLSDIVHRDARRRAARMPRRGLARFGHPLYAWPWDTRGVGSMACGLFGRTKAQIRAEQGRRVRTQRRTQRTAATATLASASQLEGAAQPPGSLSAATLQGYEGLVVDSDAAALDEGAIASLARGEQPDMTAAAARVQTLAAPAPAVQPERSKPDPAEYTTGEAETEAVLAHQAEEEARLAEQEEEEVNRTRQAAREKALRAGLVPHNPPSGGAEQENTVGPPAAVATIAEQEAEAETGRGADQRAPRPEEKAAAQPPFDASPGGATAAAADPHEPFTEGPAPNHQLHSVQPPCPATEAPDASDMNEEPVESLEAPRTPDTPLAKVVVATDAAKHADELEHAFSHASSDIRDSPSKSASKSRHGHGYRSSKSVSKRRYLTEAEAEAAAGGFDLGYDLGDAAAGSSEAQALAQEQLDEFGFTQDDVRRATAAYELEQEQHDRERLRQGLPASAAEVVHHHHHYYDERGEPYQQRAFGRDGEQLDGDGDAARLRVVDVHDDDDDDDAQPLSPAALGLVPAAHHSLHHAGLDACGAPATAIPAENGDDLGERTLQPWLAIEEDEDDADIAGLGFSKKHSRKGRGGRQRSTCGSVSAGTGDGGDGEGSSADGRSGSGSGSGTRKTGSSGGLRYGLQFHHQQREQRRKAASASAAGGGGEAATADTALRAPALQSSAAAPVEEGRMGYHERPRRGHASSAKSDAGRPPGTTDGRGPSHSRSGSTESTPLSPTFRPEWAGSFDPDVGDF</sequence>
<feature type="compositionally biased region" description="Low complexity" evidence="1">
    <location>
        <begin position="426"/>
        <end position="436"/>
    </location>
</feature>
<feature type="compositionally biased region" description="Basic and acidic residues" evidence="1">
    <location>
        <begin position="338"/>
        <end position="365"/>
    </location>
</feature>
<proteinExistence type="predicted"/>
<dbReference type="EMBL" id="JMSN01000075">
    <property type="protein sequence ID" value="KDN41875.1"/>
    <property type="molecule type" value="Genomic_DNA"/>
</dbReference>
<feature type="compositionally biased region" description="Acidic residues" evidence="1">
    <location>
        <begin position="75"/>
        <end position="86"/>
    </location>
</feature>
<dbReference type="STRING" id="1037660.A0A066VTL1"/>
<comment type="caution">
    <text evidence="2">The sequence shown here is derived from an EMBL/GenBank/DDBJ whole genome shotgun (WGS) entry which is preliminary data.</text>
</comment>
<protein>
    <submittedName>
        <fullName evidence="2">Uncharacterized protein</fullName>
    </submittedName>
</protein>
<name>A0A066VTL1_TILAU</name>
<evidence type="ECO:0000313" key="3">
    <source>
        <dbReference type="Proteomes" id="UP000027361"/>
    </source>
</evidence>
<feature type="compositionally biased region" description="Low complexity" evidence="1">
    <location>
        <begin position="322"/>
        <end position="337"/>
    </location>
</feature>
<feature type="region of interest" description="Disordered" evidence="1">
    <location>
        <begin position="732"/>
        <end position="908"/>
    </location>
</feature>
<keyword evidence="3" id="KW-1185">Reference proteome</keyword>
<feature type="compositionally biased region" description="Basic residues" evidence="1">
    <location>
        <begin position="737"/>
        <end position="748"/>
    </location>
</feature>
<dbReference type="Proteomes" id="UP000027361">
    <property type="component" value="Unassembled WGS sequence"/>
</dbReference>
<feature type="compositionally biased region" description="Basic and acidic residues" evidence="1">
    <location>
        <begin position="497"/>
        <end position="519"/>
    </location>
</feature>
<evidence type="ECO:0000256" key="1">
    <source>
        <dbReference type="SAM" id="MobiDB-lite"/>
    </source>
</evidence>
<dbReference type="RefSeq" id="XP_013241876.1">
    <property type="nucleotide sequence ID" value="XM_013386422.1"/>
</dbReference>
<feature type="compositionally biased region" description="Basic and acidic residues" evidence="1">
    <location>
        <begin position="402"/>
        <end position="418"/>
    </location>
</feature>
<reference evidence="2 3" key="1">
    <citation type="submission" date="2014-05" db="EMBL/GenBank/DDBJ databases">
        <title>Draft genome sequence of a rare smut relative, Tilletiaria anomala UBC 951.</title>
        <authorList>
            <consortium name="DOE Joint Genome Institute"/>
            <person name="Toome M."/>
            <person name="Kuo A."/>
            <person name="Henrissat B."/>
            <person name="Lipzen A."/>
            <person name="Tritt A."/>
            <person name="Yoshinaga Y."/>
            <person name="Zane M."/>
            <person name="Barry K."/>
            <person name="Grigoriev I.V."/>
            <person name="Spatafora J.W."/>
            <person name="Aimea M.C."/>
        </authorList>
    </citation>
    <scope>NUCLEOTIDE SEQUENCE [LARGE SCALE GENOMIC DNA]</scope>
    <source>
        <strain evidence="2 3">UBC 951</strain>
    </source>
</reference>
<accession>A0A066VTL1</accession>
<feature type="compositionally biased region" description="Polar residues" evidence="1">
    <location>
        <begin position="878"/>
        <end position="890"/>
    </location>
</feature>
<feature type="region of interest" description="Disordered" evidence="1">
    <location>
        <begin position="32"/>
        <end position="106"/>
    </location>
</feature>
<feature type="region of interest" description="Disordered" evidence="1">
    <location>
        <begin position="306"/>
        <end position="541"/>
    </location>
</feature>
<dbReference type="InParanoid" id="A0A066VTL1"/>
<feature type="compositionally biased region" description="Basic residues" evidence="1">
    <location>
        <begin position="524"/>
        <end position="541"/>
    </location>
</feature>
<feature type="compositionally biased region" description="Basic residues" evidence="1">
    <location>
        <begin position="47"/>
        <end position="57"/>
    </location>
</feature>
<organism evidence="2 3">
    <name type="scientific">Tilletiaria anomala (strain ATCC 24038 / CBS 436.72 / UBC 951)</name>
    <dbReference type="NCBI Taxonomy" id="1037660"/>
    <lineage>
        <taxon>Eukaryota</taxon>
        <taxon>Fungi</taxon>
        <taxon>Dikarya</taxon>
        <taxon>Basidiomycota</taxon>
        <taxon>Ustilaginomycotina</taxon>
        <taxon>Exobasidiomycetes</taxon>
        <taxon>Georgefischeriales</taxon>
        <taxon>Tilletiariaceae</taxon>
        <taxon>Tilletiaria</taxon>
    </lineage>
</organism>